<dbReference type="GeneID" id="65091496"/>
<dbReference type="PANTHER" id="PTHR47256:SF1">
    <property type="entry name" value="ZN(II)2CYS6 TRANSCRIPTION FACTOR (EUROFUNG)"/>
    <property type="match status" value="1"/>
</dbReference>
<dbReference type="SUPFAM" id="SSF57701">
    <property type="entry name" value="Zn2/Cys6 DNA-binding domain"/>
    <property type="match status" value="1"/>
</dbReference>
<dbReference type="RefSeq" id="XP_041684993.1">
    <property type="nucleotide sequence ID" value="XM_041834762.1"/>
</dbReference>
<feature type="domain" description="Zn(2)-C6 fungal-type" evidence="3">
    <location>
        <begin position="37"/>
        <end position="67"/>
    </location>
</feature>
<organism evidence="4 5">
    <name type="scientific">Fusarium mangiferae</name>
    <name type="common">Mango malformation disease fungus</name>
    <dbReference type="NCBI Taxonomy" id="192010"/>
    <lineage>
        <taxon>Eukaryota</taxon>
        <taxon>Fungi</taxon>
        <taxon>Dikarya</taxon>
        <taxon>Ascomycota</taxon>
        <taxon>Pezizomycotina</taxon>
        <taxon>Sordariomycetes</taxon>
        <taxon>Hypocreomycetidae</taxon>
        <taxon>Hypocreales</taxon>
        <taxon>Nectriaceae</taxon>
        <taxon>Fusarium</taxon>
        <taxon>Fusarium fujikuroi species complex</taxon>
    </lineage>
</organism>
<feature type="region of interest" description="Disordered" evidence="2">
    <location>
        <begin position="1"/>
        <end position="33"/>
    </location>
</feature>
<comment type="caution">
    <text evidence="4">The sequence shown here is derived from an EMBL/GenBank/DDBJ whole genome shotgun (WGS) entry which is preliminary data.</text>
</comment>
<feature type="region of interest" description="Disordered" evidence="2">
    <location>
        <begin position="180"/>
        <end position="229"/>
    </location>
</feature>
<reference evidence="5" key="1">
    <citation type="journal article" date="2016" name="Genome Biol. Evol.">
        <title>Comparative 'omics' of the Fusarium fujikuroi species complex highlights differences in genetic potential and metabolite synthesis.</title>
        <authorList>
            <person name="Niehaus E.-M."/>
            <person name="Muensterkoetter M."/>
            <person name="Proctor R.H."/>
            <person name="Brown D.W."/>
            <person name="Sharon A."/>
            <person name="Idan Y."/>
            <person name="Oren-Young L."/>
            <person name="Sieber C.M."/>
            <person name="Novak O."/>
            <person name="Pencik A."/>
            <person name="Tarkowska D."/>
            <person name="Hromadova K."/>
            <person name="Freeman S."/>
            <person name="Maymon M."/>
            <person name="Elazar M."/>
            <person name="Youssef S.A."/>
            <person name="El-Shabrawy E.S.M."/>
            <person name="Shalaby A.B.A."/>
            <person name="Houterman P."/>
            <person name="Brock N.L."/>
            <person name="Burkhardt I."/>
            <person name="Tsavkelova E.A."/>
            <person name="Dickschat J.S."/>
            <person name="Galuszka P."/>
            <person name="Gueldener U."/>
            <person name="Tudzynski B."/>
        </authorList>
    </citation>
    <scope>NUCLEOTIDE SEQUENCE [LARGE SCALE GENOMIC DNA]</scope>
    <source>
        <strain evidence="5">MRC7560</strain>
    </source>
</reference>
<proteinExistence type="predicted"/>
<evidence type="ECO:0000256" key="2">
    <source>
        <dbReference type="SAM" id="MobiDB-lite"/>
    </source>
</evidence>
<gene>
    <name evidence="4" type="ORF">FMAN_12246</name>
</gene>
<sequence>MPYKTLLPAPDTSGDPGGQDQQDTRVARRKRANRPNACENCRLKKARCDGKRPSCSKCERWGTECVYSVDHLGNVERELREHRDILEFLLSLPDDEALAAHRQLRSSSNLSDALSSLQGSMHGRLQPSGLRTAQAISPPTSSGLEFELTVRHGMAYPTLFPLDLPSLSADPRLRPVQRSSQGLLLDGSSPSDTMSPSTSSSNEQSVPTPNPQSLERPRIKQEEDVAGPHREKYCDERLHQLQIGYWTGVSIDDEVAASAISLYLQGNHSIFGLFDPDLFIHDLVHRRHQYCSPFLVNALLAHACQAYSVIDEAVGALSQDFMRDAGVLWRAERSSDSLVNVAAILMLSVSCHLEQSSVSSNDLLDDGRAMAERLKLFGIPHTPQNAASFDSLDPDTKRAMAHTAWGAYSYLTLNTFWVPTKPIAFPPMFPVPGRSSENTIDERLAVHWPPHFIPDYAGKTFQALCELWTIMQEVIAVYFAHHGDTAAASMRIPLAFVEAKYQKILTFTDSLPPEMSSIDPRNMPDHVLAFNILLHVAITHLFHTFIMDPNNQNLNPALLKSPKAALRASTNQLQRLILISRLYHPHAHSLSVLSSAVVHVSNTIIRDAALRNHSIQAPSLGKKHRRRGSNEEAHWHFYFLVCLAACQDLGACFPVCEPIGKGLLAMAMRDGSMTAAEANKLVRALEAPKQVAPPGKDESGTFGSWVLDFDLEASKPGDGHIRNLAAQFEELSMHNEFTEGGDFVVE</sequence>
<evidence type="ECO:0000256" key="1">
    <source>
        <dbReference type="ARBA" id="ARBA00023242"/>
    </source>
</evidence>
<name>A0A1L7TPS4_FUSMA</name>
<feature type="compositionally biased region" description="Basic and acidic residues" evidence="2">
    <location>
        <begin position="215"/>
        <end position="229"/>
    </location>
</feature>
<dbReference type="PROSITE" id="PS50048">
    <property type="entry name" value="ZN2_CY6_FUNGAL_2"/>
    <property type="match status" value="1"/>
</dbReference>
<dbReference type="VEuPathDB" id="FungiDB:FMAN_12246"/>
<evidence type="ECO:0000259" key="3">
    <source>
        <dbReference type="PROSITE" id="PS50048"/>
    </source>
</evidence>
<dbReference type="GO" id="GO:0008270">
    <property type="term" value="F:zinc ion binding"/>
    <property type="evidence" value="ECO:0007669"/>
    <property type="project" value="InterPro"/>
</dbReference>
<dbReference type="InterPro" id="IPR001138">
    <property type="entry name" value="Zn2Cys6_DnaBD"/>
</dbReference>
<dbReference type="InterPro" id="IPR053187">
    <property type="entry name" value="Notoamide_regulator"/>
</dbReference>
<dbReference type="CDD" id="cd00067">
    <property type="entry name" value="GAL4"/>
    <property type="match status" value="1"/>
</dbReference>
<dbReference type="InterPro" id="IPR036864">
    <property type="entry name" value="Zn2-C6_fun-type_DNA-bd_sf"/>
</dbReference>
<keyword evidence="5" id="KW-1185">Reference proteome</keyword>
<evidence type="ECO:0000313" key="5">
    <source>
        <dbReference type="Proteomes" id="UP000184255"/>
    </source>
</evidence>
<protein>
    <recommendedName>
        <fullName evidence="3">Zn(2)-C6 fungal-type domain-containing protein</fullName>
    </recommendedName>
</protein>
<dbReference type="PROSITE" id="PS00463">
    <property type="entry name" value="ZN2_CY6_FUNGAL_1"/>
    <property type="match status" value="1"/>
</dbReference>
<dbReference type="AlphaFoldDB" id="A0A1L7TPS4"/>
<dbReference type="EMBL" id="FCQH01000009">
    <property type="protein sequence ID" value="CVK98173.1"/>
    <property type="molecule type" value="Genomic_DNA"/>
</dbReference>
<dbReference type="Gene3D" id="4.10.240.10">
    <property type="entry name" value="Zn(2)-C6 fungal-type DNA-binding domain"/>
    <property type="match status" value="1"/>
</dbReference>
<feature type="compositionally biased region" description="Low complexity" evidence="2">
    <location>
        <begin position="188"/>
        <end position="207"/>
    </location>
</feature>
<dbReference type="SMART" id="SM00066">
    <property type="entry name" value="GAL4"/>
    <property type="match status" value="1"/>
</dbReference>
<keyword evidence="1" id="KW-0539">Nucleus</keyword>
<dbReference type="GO" id="GO:0000981">
    <property type="term" value="F:DNA-binding transcription factor activity, RNA polymerase II-specific"/>
    <property type="evidence" value="ECO:0007669"/>
    <property type="project" value="InterPro"/>
</dbReference>
<dbReference type="Proteomes" id="UP000184255">
    <property type="component" value="Unassembled WGS sequence"/>
</dbReference>
<dbReference type="Pfam" id="PF00172">
    <property type="entry name" value="Zn_clus"/>
    <property type="match status" value="1"/>
</dbReference>
<dbReference type="CDD" id="cd12148">
    <property type="entry name" value="fungal_TF_MHR"/>
    <property type="match status" value="1"/>
</dbReference>
<evidence type="ECO:0000313" key="4">
    <source>
        <dbReference type="EMBL" id="CVK98173.1"/>
    </source>
</evidence>
<accession>A0A1L7TPS4</accession>
<dbReference type="PANTHER" id="PTHR47256">
    <property type="entry name" value="ZN(II)2CYS6 TRANSCRIPTION FACTOR (EUROFUNG)-RELATED"/>
    <property type="match status" value="1"/>
</dbReference>